<dbReference type="InterPro" id="IPR036834">
    <property type="entry name" value="Bcl-2-like_sf"/>
</dbReference>
<dbReference type="AlphaFoldDB" id="A0A0B6Y7D8"/>
<dbReference type="Gene3D" id="1.10.437.10">
    <property type="entry name" value="Blc2-like"/>
    <property type="match status" value="1"/>
</dbReference>
<gene>
    <name evidence="1" type="primary">ORF16136</name>
</gene>
<protein>
    <submittedName>
        <fullName evidence="1">Uncharacterized protein</fullName>
    </submittedName>
</protein>
<organism evidence="1">
    <name type="scientific">Arion vulgaris</name>
    <dbReference type="NCBI Taxonomy" id="1028688"/>
    <lineage>
        <taxon>Eukaryota</taxon>
        <taxon>Metazoa</taxon>
        <taxon>Spiralia</taxon>
        <taxon>Lophotrochozoa</taxon>
        <taxon>Mollusca</taxon>
        <taxon>Gastropoda</taxon>
        <taxon>Heterobranchia</taxon>
        <taxon>Euthyneura</taxon>
        <taxon>Panpulmonata</taxon>
        <taxon>Eupulmonata</taxon>
        <taxon>Stylommatophora</taxon>
        <taxon>Helicina</taxon>
        <taxon>Arionoidea</taxon>
        <taxon>Arionidae</taxon>
        <taxon>Arion</taxon>
    </lineage>
</organism>
<evidence type="ECO:0000313" key="1">
    <source>
        <dbReference type="EMBL" id="CEK52272.1"/>
    </source>
</evidence>
<sequence>MAAREQRSQNSEGYEKVAHEGSYLVTSLICEQMQLDGIADTPSLEQLLEPSARRGEHMREIGQAIRYMADEFSKDREYQELVSRVPPDAEQQIL</sequence>
<name>A0A0B6Y7D8_9EUPU</name>
<accession>A0A0B6Y7D8</accession>
<feature type="non-terminal residue" evidence="1">
    <location>
        <position position="94"/>
    </location>
</feature>
<dbReference type="EMBL" id="HACG01005407">
    <property type="protein sequence ID" value="CEK52272.1"/>
    <property type="molecule type" value="Transcribed_RNA"/>
</dbReference>
<dbReference type="GO" id="GO:0042981">
    <property type="term" value="P:regulation of apoptotic process"/>
    <property type="evidence" value="ECO:0007669"/>
    <property type="project" value="InterPro"/>
</dbReference>
<reference evidence="1" key="1">
    <citation type="submission" date="2014-12" db="EMBL/GenBank/DDBJ databases">
        <title>Insight into the proteome of Arion vulgaris.</title>
        <authorList>
            <person name="Aradska J."/>
            <person name="Bulat T."/>
            <person name="Smidak R."/>
            <person name="Sarate P."/>
            <person name="Gangsoo J."/>
            <person name="Sialana F."/>
            <person name="Bilban M."/>
            <person name="Lubec G."/>
        </authorList>
    </citation>
    <scope>NUCLEOTIDE SEQUENCE</scope>
    <source>
        <tissue evidence="1">Skin</tissue>
    </source>
</reference>
<proteinExistence type="predicted"/>